<accession>A0A6V7VML2</accession>
<reference evidence="1 2" key="1">
    <citation type="submission" date="2020-08" db="EMBL/GenBank/DDBJ databases">
        <authorList>
            <person name="Koutsovoulos G."/>
            <person name="Danchin GJ E."/>
        </authorList>
    </citation>
    <scope>NUCLEOTIDE SEQUENCE [LARGE SCALE GENOMIC DNA]</scope>
</reference>
<name>A0A6V7VML2_MELEN</name>
<comment type="caution">
    <text evidence="1">The sequence shown here is derived from an EMBL/GenBank/DDBJ whole genome shotgun (WGS) entry which is preliminary data.</text>
</comment>
<organism evidence="1 2">
    <name type="scientific">Meloidogyne enterolobii</name>
    <name type="common">Root-knot nematode worm</name>
    <name type="synonym">Meloidogyne mayaguensis</name>
    <dbReference type="NCBI Taxonomy" id="390850"/>
    <lineage>
        <taxon>Eukaryota</taxon>
        <taxon>Metazoa</taxon>
        <taxon>Ecdysozoa</taxon>
        <taxon>Nematoda</taxon>
        <taxon>Chromadorea</taxon>
        <taxon>Rhabditida</taxon>
        <taxon>Tylenchina</taxon>
        <taxon>Tylenchomorpha</taxon>
        <taxon>Tylenchoidea</taxon>
        <taxon>Meloidogynidae</taxon>
        <taxon>Meloidogyninae</taxon>
        <taxon>Meloidogyne</taxon>
    </lineage>
</organism>
<sequence>MTKYKPLRGEYKNEKDYQLALEIWRCFYSNNISPNFSNNSNINNNNNNQNSDKLTTSNCIESSTHTDKTDVEFNGLKNNYGEFIATSLNTQKDTLNILSEHTTGAYPIPSQPSNSKSNSNFVPYTDHLLNSSDKYLMSSTGVTAQNEDIDMIALTDVDKHPFKPITPPKYFMRMCLLRVHHFNQHIRMILGQKF</sequence>
<gene>
    <name evidence="1" type="ORF">MENT_LOCUS27957</name>
</gene>
<evidence type="ECO:0000313" key="2">
    <source>
        <dbReference type="Proteomes" id="UP000580250"/>
    </source>
</evidence>
<dbReference type="Proteomes" id="UP000580250">
    <property type="component" value="Unassembled WGS sequence"/>
</dbReference>
<evidence type="ECO:0000313" key="1">
    <source>
        <dbReference type="EMBL" id="CAD2176177.1"/>
    </source>
</evidence>
<dbReference type="EMBL" id="CAJEWN010000269">
    <property type="protein sequence ID" value="CAD2176177.1"/>
    <property type="molecule type" value="Genomic_DNA"/>
</dbReference>
<protein>
    <submittedName>
        <fullName evidence="1">Uncharacterized protein</fullName>
    </submittedName>
</protein>
<dbReference type="AlphaFoldDB" id="A0A6V7VML2"/>
<proteinExistence type="predicted"/>